<evidence type="ECO:0000259" key="12">
    <source>
        <dbReference type="PROSITE" id="PS50033"/>
    </source>
</evidence>
<dbReference type="EMBL" id="JTAI01000044">
    <property type="protein sequence ID" value="PPS97294.1"/>
    <property type="molecule type" value="Genomic_DNA"/>
</dbReference>
<keyword evidence="16" id="KW-1185">Reference proteome</keyword>
<evidence type="ECO:0000256" key="4">
    <source>
        <dbReference type="ARBA" id="ARBA00022670"/>
    </source>
</evidence>
<evidence type="ECO:0000313" key="14">
    <source>
        <dbReference type="EMBL" id="CUV03975.1"/>
    </source>
</evidence>
<dbReference type="SUPFAM" id="SSF54236">
    <property type="entry name" value="Ubiquitin-like"/>
    <property type="match status" value="1"/>
</dbReference>
<dbReference type="VEuPathDB" id="CryptoDB:GY17_00001031"/>
<dbReference type="PRINTS" id="PR01233">
    <property type="entry name" value="JOSEPHIN"/>
</dbReference>
<dbReference type="Proteomes" id="UP000199752">
    <property type="component" value="Chromosome 1"/>
</dbReference>
<evidence type="ECO:0000256" key="5">
    <source>
        <dbReference type="ARBA" id="ARBA00022786"/>
    </source>
</evidence>
<keyword evidence="8" id="KW-0805">Transcription regulation</keyword>
<dbReference type="GO" id="GO:0004843">
    <property type="term" value="F:cysteine-type deubiquitinase activity"/>
    <property type="evidence" value="ECO:0007669"/>
    <property type="project" value="UniProtKB-EC"/>
</dbReference>
<evidence type="ECO:0000256" key="10">
    <source>
        <dbReference type="ARBA" id="ARBA00023242"/>
    </source>
</evidence>
<evidence type="ECO:0000256" key="7">
    <source>
        <dbReference type="ARBA" id="ARBA00022807"/>
    </source>
</evidence>
<dbReference type="VEuPathDB" id="CryptoDB:ChTU502y2012_302g0170"/>
<dbReference type="EC" id="3.4.19.12" evidence="3"/>
<dbReference type="Pfam" id="PF02099">
    <property type="entry name" value="Josephin"/>
    <property type="match status" value="1"/>
</dbReference>
<dbReference type="VEuPathDB" id="CryptoDB:CHUDEA1_340"/>
<organism evidence="14">
    <name type="scientific">Cryptosporidium hominis</name>
    <dbReference type="NCBI Taxonomy" id="237895"/>
    <lineage>
        <taxon>Eukaryota</taxon>
        <taxon>Sar</taxon>
        <taxon>Alveolata</taxon>
        <taxon>Apicomplexa</taxon>
        <taxon>Conoidasida</taxon>
        <taxon>Coccidia</taxon>
        <taxon>Eucoccidiorida</taxon>
        <taxon>Eimeriorina</taxon>
        <taxon>Cryptosporidiidae</taxon>
        <taxon>Cryptosporidium</taxon>
    </lineage>
</organism>
<keyword evidence="5" id="KW-0833">Ubl conjugation pathway</keyword>
<dbReference type="Proteomes" id="UP001429100">
    <property type="component" value="Unassembled WGS sequence"/>
</dbReference>
<dbReference type="InterPro" id="IPR033865">
    <property type="entry name" value="Ataxin-3"/>
</dbReference>
<evidence type="ECO:0000256" key="3">
    <source>
        <dbReference type="ARBA" id="ARBA00012759"/>
    </source>
</evidence>
<evidence type="ECO:0000256" key="2">
    <source>
        <dbReference type="ARBA" id="ARBA00004123"/>
    </source>
</evidence>
<dbReference type="GO" id="GO:0006508">
    <property type="term" value="P:proteolysis"/>
    <property type="evidence" value="ECO:0007669"/>
    <property type="project" value="UniProtKB-KW"/>
</dbReference>
<dbReference type="SMART" id="SM01246">
    <property type="entry name" value="Josephin"/>
    <property type="match status" value="1"/>
</dbReference>
<evidence type="ECO:0000256" key="11">
    <source>
        <dbReference type="PROSITE-ProRule" id="PRU00331"/>
    </source>
</evidence>
<keyword evidence="9" id="KW-0804">Transcription</keyword>
<keyword evidence="10" id="KW-0539">Nucleus</keyword>
<dbReference type="PROSITE" id="PS50033">
    <property type="entry name" value="UBX"/>
    <property type="match status" value="1"/>
</dbReference>
<dbReference type="InterPro" id="IPR001012">
    <property type="entry name" value="UBX_dom"/>
</dbReference>
<feature type="domain" description="UBX" evidence="12">
    <location>
        <begin position="296"/>
        <end position="395"/>
    </location>
</feature>
<dbReference type="Gene3D" id="1.10.287.10">
    <property type="entry name" value="S15/NS1, RNA-binding"/>
    <property type="match status" value="1"/>
</dbReference>
<comment type="catalytic activity">
    <reaction evidence="1">
        <text>Thiol-dependent hydrolysis of ester, thioester, amide, peptide and isopeptide bonds formed by the C-terminal Gly of ubiquitin (a 76-residue protein attached to proteins as an intracellular targeting signal).</text>
        <dbReference type="EC" id="3.4.19.12"/>
    </reaction>
</comment>
<feature type="active site" evidence="11">
    <location>
        <position position="20"/>
    </location>
</feature>
<feature type="active site" evidence="11">
    <location>
        <position position="122"/>
    </location>
</feature>
<dbReference type="OrthoDB" id="10063692at2759"/>
<gene>
    <name evidence="14" type="ORF">CHUDEA1_340</name>
    <name evidence="15" type="ORF">GY17_00001031</name>
</gene>
<evidence type="ECO:0000256" key="8">
    <source>
        <dbReference type="ARBA" id="ARBA00023015"/>
    </source>
</evidence>
<reference evidence="15 16" key="3">
    <citation type="submission" date="2017-10" db="EMBL/GenBank/DDBJ databases">
        <title>Consistent, comparative and evidence-based genome annotation and re-annotation for the closely-related species, Cryptosporidium parvum, C. hominis and C. tyzzeri.</title>
        <authorList>
            <person name="Baptista R.P."/>
            <person name="Li Y."/>
            <person name="Sateriale A."/>
            <person name="Striepen B."/>
            <person name="Kissinger J.C."/>
        </authorList>
    </citation>
    <scope>NUCLEOTIDE SEQUENCE [LARGE SCALE GENOMIC DNA]</scope>
    <source>
        <strain evidence="15">30976</strain>
    </source>
</reference>
<name>A0A0S4TBZ7_CRYHO</name>
<proteinExistence type="predicted"/>
<keyword evidence="4" id="KW-0645">Protease</keyword>
<reference evidence="15 16" key="1">
    <citation type="submission" date="2014-11" db="EMBL/GenBank/DDBJ databases">
        <title>Comparative genomic analysis of Cryptosporidium hominis reveals occurrence of genetic recombination in virulent subtypes.</title>
        <authorList>
            <person name="Guo Y."/>
            <person name="Tang K."/>
            <person name="Frace M."/>
            <person name="Li N."/>
            <person name="Roellig D.M."/>
            <person name="Sammons S."/>
            <person name="Knipe K."/>
            <person name="Rowe L."/>
            <person name="Feng Y."/>
            <person name="Xiao L."/>
        </authorList>
    </citation>
    <scope>NUCLEOTIDE SEQUENCE [LARGE SCALE GENOMIC DNA]</scope>
    <source>
        <strain evidence="15">30976</strain>
    </source>
</reference>
<dbReference type="EMBL" id="LN877947">
    <property type="protein sequence ID" value="CUV03975.1"/>
    <property type="molecule type" value="Genomic_DNA"/>
</dbReference>
<dbReference type="Gene3D" id="3.90.70.40">
    <property type="match status" value="1"/>
</dbReference>
<evidence type="ECO:0000259" key="13">
    <source>
        <dbReference type="PROSITE" id="PS50957"/>
    </source>
</evidence>
<dbReference type="VEuPathDB" id="CryptoDB:Chro.10044"/>
<dbReference type="PANTHER" id="PTHR14159:SF0">
    <property type="entry name" value="ATAXIN-3-RELATED"/>
    <property type="match status" value="1"/>
</dbReference>
<sequence>MSTKENVIVYWEKQGNDRMCALHCLNSILQGPYFDEAFLSKIAYEIDDMERRLLEKSNSTFKTISDNNSQNASYDGFFSIMVLQECLQRHGYSCIPAANPRVQDYILYPSSCCGYIINSSEHWTSIRCVKGKWFNLDSLKAAPIHIDYFEVSKYLQEIMFSGKSVFVVQKIQNETDSHSIPLPDPDPFLRPIKNNGKQRFYLTASEIENLVLEKQKEENRVSQMGDETPNKNFMYSKKPVEYSWPTSGGNVLQSTLNNVDQSNEMTSEEKELQKVLRESAIEFAKSIPLPDEPPADHVNSIQIRVRSKVGSSFVRRFDKTNSCKHLFSWIEYEMALLGNSIHGSPYSFVSQFPYLKVSKFDENSIKISRSDISEMILNSPTFNDIGINENTLLLLNL</sequence>
<reference evidence="14" key="2">
    <citation type="submission" date="2015-08" db="EMBL/GenBank/DDBJ databases">
        <authorList>
            <person name="Babu N.S."/>
            <person name="Beckwith C.J."/>
            <person name="Beseler K.G."/>
            <person name="Brison A."/>
            <person name="Carone J.V."/>
            <person name="Caskin T.P."/>
            <person name="Diamond M."/>
            <person name="Durham M.E."/>
            <person name="Foxe J.M."/>
            <person name="Go M."/>
            <person name="Henderson B.A."/>
            <person name="Jones I.B."/>
            <person name="McGettigan J.A."/>
            <person name="Micheletti S.J."/>
            <person name="Nasrallah M.E."/>
            <person name="Ortiz D."/>
            <person name="Piller C.R."/>
            <person name="Privatt S.R."/>
            <person name="Schneider S.L."/>
            <person name="Sharp S."/>
            <person name="Smith T.C."/>
            <person name="Stanton J.D."/>
            <person name="Ullery H.E."/>
            <person name="Wilson R.J."/>
            <person name="Serrano M.G."/>
            <person name="Buck G."/>
            <person name="Lee V."/>
            <person name="Wang Y."/>
            <person name="Carvalho R."/>
            <person name="Voegtly L."/>
            <person name="Shi R."/>
            <person name="Duckworth R."/>
            <person name="Johnson A."/>
            <person name="Loviza R."/>
            <person name="Walstead R."/>
            <person name="Shah Z."/>
            <person name="Kiflezghi M."/>
            <person name="Wade K."/>
            <person name="Ball S.L."/>
            <person name="Bradley K.W."/>
            <person name="Asai D.J."/>
            <person name="Bowman C.A."/>
            <person name="Russell D.A."/>
            <person name="Pope W.H."/>
            <person name="Jacobs-Sera D."/>
            <person name="Hendrix R.W."/>
            <person name="Hatfull G.F."/>
        </authorList>
    </citation>
    <scope>NUCLEOTIDE SEQUENCE [LARGE SCALE GENOMIC DNA]</scope>
</reference>
<evidence type="ECO:0000313" key="15">
    <source>
        <dbReference type="EMBL" id="PPS97294.1"/>
    </source>
</evidence>
<evidence type="ECO:0000256" key="1">
    <source>
        <dbReference type="ARBA" id="ARBA00000707"/>
    </source>
</evidence>
<comment type="subcellular location">
    <subcellularLocation>
        <location evidence="2">Nucleus</location>
    </subcellularLocation>
</comment>
<dbReference type="GO" id="GO:0016579">
    <property type="term" value="P:protein deubiquitination"/>
    <property type="evidence" value="ECO:0007669"/>
    <property type="project" value="InterPro"/>
</dbReference>
<dbReference type="AlphaFoldDB" id="A0A0S4TBZ7"/>
<feature type="active site" evidence="11">
    <location>
        <position position="137"/>
    </location>
</feature>
<dbReference type="PANTHER" id="PTHR14159">
    <property type="entry name" value="ATAXIN-3-RELATED"/>
    <property type="match status" value="1"/>
</dbReference>
<dbReference type="Gene3D" id="3.10.20.90">
    <property type="entry name" value="Phosphatidylinositol 3-kinase Catalytic Subunit, Chain A, domain 1"/>
    <property type="match status" value="1"/>
</dbReference>
<evidence type="ECO:0000256" key="9">
    <source>
        <dbReference type="ARBA" id="ARBA00023163"/>
    </source>
</evidence>
<evidence type="ECO:0000256" key="6">
    <source>
        <dbReference type="ARBA" id="ARBA00022801"/>
    </source>
</evidence>
<keyword evidence="6 11" id="KW-0378">Hydrolase</keyword>
<dbReference type="Pfam" id="PF00789">
    <property type="entry name" value="UBX"/>
    <property type="match status" value="1"/>
</dbReference>
<protein>
    <recommendedName>
        <fullName evidence="3">ubiquitinyl hydrolase 1</fullName>
        <ecNumber evidence="3">3.4.19.12</ecNumber>
    </recommendedName>
</protein>
<dbReference type="InterPro" id="IPR029071">
    <property type="entry name" value="Ubiquitin-like_domsf"/>
</dbReference>
<keyword evidence="7" id="KW-0788">Thiol protease</keyword>
<dbReference type="PROSITE" id="PS50957">
    <property type="entry name" value="JOSEPHIN"/>
    <property type="match status" value="1"/>
</dbReference>
<accession>A0A0S4TBZ7</accession>
<feature type="domain" description="Josephin" evidence="13">
    <location>
        <begin position="7"/>
        <end position="185"/>
    </location>
</feature>
<dbReference type="GO" id="GO:0005634">
    <property type="term" value="C:nucleus"/>
    <property type="evidence" value="ECO:0007669"/>
    <property type="project" value="UniProtKB-SubCell"/>
</dbReference>
<evidence type="ECO:0000313" key="16">
    <source>
        <dbReference type="Proteomes" id="UP001429100"/>
    </source>
</evidence>
<dbReference type="InterPro" id="IPR006155">
    <property type="entry name" value="Josephin"/>
</dbReference>